<keyword evidence="13" id="KW-0391">Immunity</keyword>
<reference evidence="46" key="1">
    <citation type="journal article" date="2013" name="Science">
        <title>Comparative analysis of bat genomes provides insight into the evolution of flight and immunity.</title>
        <authorList>
            <person name="Zhang G."/>
            <person name="Cowled C."/>
            <person name="Shi Z."/>
            <person name="Huang Z."/>
            <person name="Bishop-Lilly K.A."/>
            <person name="Fang X."/>
            <person name="Wynne J.W."/>
            <person name="Xiong Z."/>
            <person name="Baker M.L."/>
            <person name="Zhao W."/>
            <person name="Tachedjian M."/>
            <person name="Zhu Y."/>
            <person name="Zhou P."/>
            <person name="Jiang X."/>
            <person name="Ng J."/>
            <person name="Yang L."/>
            <person name="Wu L."/>
            <person name="Xiao J."/>
            <person name="Feng Y."/>
            <person name="Chen Y."/>
            <person name="Sun X."/>
            <person name="Zhang Y."/>
            <person name="Marsh G.A."/>
            <person name="Crameri G."/>
            <person name="Broder C.C."/>
            <person name="Frey K.G."/>
            <person name="Wang L.F."/>
            <person name="Wang J."/>
        </authorList>
    </citation>
    <scope>NUCLEOTIDE SEQUENCE [LARGE SCALE GENOMIC DNA]</scope>
</reference>
<dbReference type="Gene3D" id="2.60.40.1910">
    <property type="match status" value="2"/>
</dbReference>
<evidence type="ECO:0000256" key="3">
    <source>
        <dbReference type="ARBA" id="ARBA00010136"/>
    </source>
</evidence>
<dbReference type="FunFam" id="2.60.40.1730:FF:000046">
    <property type="entry name" value="Endoplasmic reticulum aminopeptidase 2"/>
    <property type="match status" value="1"/>
</dbReference>
<feature type="active site" description="Proton acceptor" evidence="37">
    <location>
        <position position="332"/>
    </location>
</feature>
<comment type="similarity">
    <text evidence="3">Belongs to the peptidase M1 family.</text>
</comment>
<evidence type="ECO:0000256" key="13">
    <source>
        <dbReference type="ARBA" id="ARBA00022859"/>
    </source>
</evidence>
<dbReference type="SUPFAM" id="SSF55486">
    <property type="entry name" value="Metalloproteases ('zincins'), catalytic domain"/>
    <property type="match status" value="2"/>
</dbReference>
<evidence type="ECO:0000256" key="24">
    <source>
        <dbReference type="ARBA" id="ARBA00057301"/>
    </source>
</evidence>
<dbReference type="GO" id="GO:0002250">
    <property type="term" value="P:adaptive immune response"/>
    <property type="evidence" value="ECO:0007669"/>
    <property type="project" value="UniProtKB-KW"/>
</dbReference>
<evidence type="ECO:0000256" key="25">
    <source>
        <dbReference type="ARBA" id="ARBA00062849"/>
    </source>
</evidence>
<dbReference type="InterPro" id="IPR042097">
    <property type="entry name" value="Aminopeptidase_N-like_N_sf"/>
</dbReference>
<dbReference type="PANTHER" id="PTHR11533:SF42">
    <property type="entry name" value="LEUCYL-CYSTINYL AMINOPEPTIDASE"/>
    <property type="match status" value="1"/>
</dbReference>
<dbReference type="InterPro" id="IPR045357">
    <property type="entry name" value="Aminopeptidase_N-like_N"/>
</dbReference>
<comment type="cofactor">
    <cofactor evidence="38">
        <name>Zn(2+)</name>
        <dbReference type="ChEBI" id="CHEBI:29105"/>
    </cofactor>
    <text evidence="38">Binds 1 zinc ion per subunit.</text>
</comment>
<dbReference type="GO" id="GO:0031410">
    <property type="term" value="C:cytoplasmic vesicle"/>
    <property type="evidence" value="ECO:0007669"/>
    <property type="project" value="UniProtKB-ARBA"/>
</dbReference>
<keyword evidence="15 41" id="KW-1133">Transmembrane helix</keyword>
<dbReference type="GO" id="GO:0042277">
    <property type="term" value="F:peptide binding"/>
    <property type="evidence" value="ECO:0007669"/>
    <property type="project" value="TreeGrafter"/>
</dbReference>
<dbReference type="Pfam" id="PF17900">
    <property type="entry name" value="Peptidase_M1_N"/>
    <property type="match status" value="2"/>
</dbReference>
<evidence type="ECO:0000256" key="23">
    <source>
        <dbReference type="ARBA" id="ARBA00053064"/>
    </source>
</evidence>
<dbReference type="STRING" id="9402.L5KIY8"/>
<comment type="subunit">
    <text evidence="27">Heterodimer with ERAP1.</text>
</comment>
<feature type="domain" description="Aminopeptidase N-like N-terminal" evidence="44">
    <location>
        <begin position="36"/>
        <end position="224"/>
    </location>
</feature>
<evidence type="ECO:0000256" key="33">
    <source>
        <dbReference type="ARBA" id="ARBA00080909"/>
    </source>
</evidence>
<evidence type="ECO:0000256" key="7">
    <source>
        <dbReference type="ARBA" id="ARBA00022670"/>
    </source>
</evidence>
<dbReference type="GO" id="GO:0006508">
    <property type="term" value="P:proteolysis"/>
    <property type="evidence" value="ECO:0007669"/>
    <property type="project" value="UniProtKB-KW"/>
</dbReference>
<evidence type="ECO:0000256" key="2">
    <source>
        <dbReference type="ARBA" id="ARBA00004648"/>
    </source>
</evidence>
<dbReference type="FunFam" id="1.10.390.10:FF:000010">
    <property type="entry name" value="Leucyl-cystinyl aminopeptidase"/>
    <property type="match status" value="1"/>
</dbReference>
<feature type="binding site" evidence="38">
    <location>
        <position position="335"/>
    </location>
    <ligand>
        <name>Zn(2+)</name>
        <dbReference type="ChEBI" id="CHEBI:29105"/>
        <note>catalytic</note>
    </ligand>
</feature>
<evidence type="ECO:0000256" key="35">
    <source>
        <dbReference type="ARBA" id="ARBA00081894"/>
    </source>
</evidence>
<keyword evidence="14" id="KW-0735">Signal-anchor</keyword>
<evidence type="ECO:0000256" key="10">
    <source>
        <dbReference type="ARBA" id="ARBA00022801"/>
    </source>
</evidence>
<evidence type="ECO:0000256" key="21">
    <source>
        <dbReference type="ARBA" id="ARBA00023180"/>
    </source>
</evidence>
<evidence type="ECO:0000259" key="43">
    <source>
        <dbReference type="Pfam" id="PF11838"/>
    </source>
</evidence>
<feature type="binding site" evidence="38">
    <location>
        <position position="354"/>
    </location>
    <ligand>
        <name>Zn(2+)</name>
        <dbReference type="ChEBI" id="CHEBI:29105"/>
        <note>catalytic</note>
    </ligand>
</feature>
<comment type="subunit">
    <text evidence="25">Homodimer. Binds tankyrases 1 and 2.</text>
</comment>
<dbReference type="InterPro" id="IPR001930">
    <property type="entry name" value="Peptidase_M1"/>
</dbReference>
<dbReference type="SUPFAM" id="SSF63737">
    <property type="entry name" value="Leukotriene A4 hydrolase N-terminal domain"/>
    <property type="match status" value="2"/>
</dbReference>
<organism evidence="45 46">
    <name type="scientific">Pteropus alecto</name>
    <name type="common">Black flying fox</name>
    <dbReference type="NCBI Taxonomy" id="9402"/>
    <lineage>
        <taxon>Eukaryota</taxon>
        <taxon>Metazoa</taxon>
        <taxon>Chordata</taxon>
        <taxon>Craniata</taxon>
        <taxon>Vertebrata</taxon>
        <taxon>Euteleostomi</taxon>
        <taxon>Mammalia</taxon>
        <taxon>Eutheria</taxon>
        <taxon>Laurasiatheria</taxon>
        <taxon>Chiroptera</taxon>
        <taxon>Yinpterochiroptera</taxon>
        <taxon>Pteropodoidea</taxon>
        <taxon>Pteropodidae</taxon>
        <taxon>Pteropodinae</taxon>
        <taxon>Pteropus</taxon>
    </lineage>
</organism>
<keyword evidence="46" id="KW-1185">Reference proteome</keyword>
<comment type="function">
    <text evidence="24">Aminopeptidase that plays a central role in peptide trimming, a step required for the generation of most HLA class I-binding peptides. Peptide trimming is essential to customize longer precursor peptides to fit them to the correct length required for presentation on MHC class I molecules. Preferentially hydrolyzes the basic residues Arg and Lys.</text>
</comment>
<evidence type="ECO:0000259" key="42">
    <source>
        <dbReference type="Pfam" id="PF01433"/>
    </source>
</evidence>
<gene>
    <name evidence="45" type="ORF">PAL_GLEAN10024991</name>
</gene>
<keyword evidence="21" id="KW-0325">Glycoprotein</keyword>
<dbReference type="GO" id="GO:0070006">
    <property type="term" value="F:metalloaminopeptidase activity"/>
    <property type="evidence" value="ECO:0007669"/>
    <property type="project" value="TreeGrafter"/>
</dbReference>
<keyword evidence="12 38" id="KW-0862">Zinc</keyword>
<evidence type="ECO:0000256" key="40">
    <source>
        <dbReference type="SAM" id="MobiDB-lite"/>
    </source>
</evidence>
<dbReference type="Gene3D" id="1.25.50.20">
    <property type="match status" value="2"/>
</dbReference>
<keyword evidence="19 41" id="KW-0472">Membrane</keyword>
<dbReference type="InterPro" id="IPR050344">
    <property type="entry name" value="Peptidase_M1_aminopeptidases"/>
</dbReference>
<dbReference type="GO" id="GO:0005615">
    <property type="term" value="C:extracellular space"/>
    <property type="evidence" value="ECO:0007669"/>
    <property type="project" value="TreeGrafter"/>
</dbReference>
<dbReference type="GO" id="GO:0043171">
    <property type="term" value="P:peptide catabolic process"/>
    <property type="evidence" value="ECO:0007669"/>
    <property type="project" value="TreeGrafter"/>
</dbReference>
<keyword evidence="16" id="KW-0007">Acetylation</keyword>
<evidence type="ECO:0000256" key="19">
    <source>
        <dbReference type="ARBA" id="ARBA00023136"/>
    </source>
</evidence>
<evidence type="ECO:0000256" key="39">
    <source>
        <dbReference type="PIRSR" id="PIRSR634016-4"/>
    </source>
</evidence>
<dbReference type="PANTHER" id="PTHR11533">
    <property type="entry name" value="PROTEASE M1 ZINC METALLOPROTEASE"/>
    <property type="match status" value="1"/>
</dbReference>
<dbReference type="FunFam" id="2.60.40.1730:FF:000001">
    <property type="entry name" value="Leucyl-cystinyl aminopeptidase"/>
    <property type="match status" value="1"/>
</dbReference>
<keyword evidence="18" id="KW-1064">Adaptive immunity</keyword>
<evidence type="ECO:0000256" key="8">
    <source>
        <dbReference type="ARBA" id="ARBA00022692"/>
    </source>
</evidence>
<dbReference type="Gene3D" id="2.60.40.1730">
    <property type="entry name" value="tricorn interacting facor f3 domain"/>
    <property type="match status" value="2"/>
</dbReference>
<dbReference type="Gene3D" id="1.10.390.10">
    <property type="entry name" value="Neutral Protease Domain 2"/>
    <property type="match status" value="2"/>
</dbReference>
<evidence type="ECO:0000259" key="44">
    <source>
        <dbReference type="Pfam" id="PF17900"/>
    </source>
</evidence>
<keyword evidence="11" id="KW-0256">Endoplasmic reticulum</keyword>
<keyword evidence="9 38" id="KW-0479">Metal-binding</keyword>
<proteinExistence type="inferred from homology"/>
<evidence type="ECO:0000256" key="14">
    <source>
        <dbReference type="ARBA" id="ARBA00022968"/>
    </source>
</evidence>
<evidence type="ECO:0000256" key="38">
    <source>
        <dbReference type="PIRSR" id="PIRSR634016-3"/>
    </source>
</evidence>
<dbReference type="GO" id="GO:0008270">
    <property type="term" value="F:zinc ion binding"/>
    <property type="evidence" value="ECO:0007669"/>
    <property type="project" value="InterPro"/>
</dbReference>
<evidence type="ECO:0000256" key="34">
    <source>
        <dbReference type="ARBA" id="ARBA00081523"/>
    </source>
</evidence>
<dbReference type="InterPro" id="IPR014782">
    <property type="entry name" value="Peptidase_M1_dom"/>
</dbReference>
<dbReference type="MEROPS" id="M01.011"/>
<dbReference type="Pfam" id="PF01433">
    <property type="entry name" value="Peptidase_M1"/>
    <property type="match status" value="2"/>
</dbReference>
<feature type="domain" description="ERAP1-like C-terminal" evidence="43">
    <location>
        <begin position="581"/>
        <end position="876"/>
    </location>
</feature>
<keyword evidence="4 45" id="KW-0031">Aminopeptidase</keyword>
<keyword evidence="5" id="KW-1003">Cell membrane</keyword>
<keyword evidence="20" id="KW-1015">Disulfide bond</keyword>
<dbReference type="GO" id="GO:0008217">
    <property type="term" value="P:regulation of blood pressure"/>
    <property type="evidence" value="ECO:0007669"/>
    <property type="project" value="TreeGrafter"/>
</dbReference>
<dbReference type="GO" id="GO:0005886">
    <property type="term" value="C:plasma membrane"/>
    <property type="evidence" value="ECO:0007669"/>
    <property type="project" value="UniProtKB-SubCell"/>
</dbReference>
<evidence type="ECO:0000256" key="11">
    <source>
        <dbReference type="ARBA" id="ARBA00022824"/>
    </source>
</evidence>
<feature type="domain" description="Peptidase M1 membrane alanine aminopeptidase" evidence="42">
    <location>
        <begin position="1396"/>
        <end position="1614"/>
    </location>
</feature>
<sequence>MPSSDQFNKDPGAFPVATNGEPFPWHELRLPKMVIPLHYDLLVHPNLTSLDFVASEMIEVLVRDATEFIILHSKDLEIMNAILHSEEDLRYRKPGKKLNVLSYPAYQQIALLVPEKLMADLRYHVAIDFQAKLADNFEGFYKSTYRTLGGETRTVAVTDFEPTDARMAFPCFDEPSFKANFSIKIRRESGHIALSNMPKVKTIELEGGLLEDHFETTVKMSTYLVAYIVCDFKFVSGTTSSGIKVSIYASPDKWSQTHYALEASLKLLDFYENYFDINYPLPKLDLVAIPDFESGAMENWGLITYRETSLLFDPKTSSTSDKLWVTRVIAHELAHQWFGNLVTMEWWNDIWLNEGFATYMELISVNATYPELQFDDYFLNVCFEVITRDSLNSSHPISNQAETPTQIREMFDKVSYNKGACILNMLKDFLNGEKFQKGIIHYLKKFSYRNAKNDDLWSSLSNGCLEGDFTSGGFCYSDSKTTSNTLTFPGENVEVKEMMTTWTLQKGIPLVVVSQEGRSLRLRQERFLSGVFKEDPGWRALQERYLWHIPLTYSTSSSNAVHRHILKSKTDTLDLPEKTSWVKFNVDSNGYYIVHYEGHGWDQLITQLNQNHTVFRPKDRIGLIHDAFQLVSARRLTLDKALDLTHYLQHETSVLVLLKGLEYLESFYYMMERRNISDVTKNLKHYLLRYFKPVIDTQSWSDEGSIWDRMLRSALLKLTCHLNHAPCIQKATEFFSQWTESSGKLNLPTDVLKIVYSVGAQTTAGWNYLLEQYELSMSGAEKNKILYALSTSKHQEKLMKLIELGMEGKVIKTQDLAALLHAIARNPQGQQLAWNFVRENWTHLLKKFDLDSFAMRIIISGTTSHFSSKDELQELSRKPGAAGQQSGGAGPPLAAPPQQPSAAALGMLSRQGRFSSRSRKLGCSGCKERRRGENGALHQCVFLMKIFLGILPMYFKNAVTKTKLQPVVQTSVDWGAGWSKAFSSPAVLLEETKPVRWLKVVKEDFLMFQDRLQLPRNMIENSMFEEEPDVVDLAKEPCLHPLEPDEVEYEPRGSRLLVRGLGEHEMDEDEEDYESSAKLLGMSFMNRSSGLRNSAAGYRQSPDGTCSVPSIRTMMVCAFIILVAISIIMVIYLLPRCTFTKEGCHKKNQSMGLIQPVATNGKLFPWAQVRLPTAIMPLRYELNLHPNLTSMTFKGSVTISLQALQATWNIILHSTGHNISKVTFMSAVSSQEKQIEVLEYPFHEQIAIVAPEALLEGHNYTLKIEYSANISSSYYGFYGTSYTDEHNEKKYFAATQFEPLAARSAFPCFDEPAFKATFIIRIMREEHYTALSNMPKKLSVTMEDGLVQDEFSESVKMSTYLVAFIVGELKNLSQDINGTLVSIYAVPEKIDQVHHALETTVKLLEFYQNYFEIQYPLKKLDLVAIPDFEAGAMENWGLLTFREETLLYDNNTSSVADRKLVTKIIAHELAHQWFGNLVTMQWWNDLWLNEGFATFMEYFSLEKIFEELSSYEDFLDARLKTMKKDSLNSSHPISSSSVQSSEQIEEMFDSLSYFKGASLLLMLQTYLSEDVFQRAIILYLHNHSYSSIQSDDLWDSFNEVTNRTLDVKKMMKTWTLQKGFPLVTVHRKGKELLVQQERFFLNMKPEIQPSDASYLWHIPLSYVTEGRNYSKYSSVLLLDKKSDVINLTEEVQWIKVNTNMTGYYIVHYADDDWEALIKQLKINPYVLSDRDRANLINNIFELAGLGKVPLQRAFDLIGYLGNETYTAPITEALFQTSLIFNLLDKLGYMDLASRLVARIFKLLQSQIQQQTWTDEGTPSTRELRSVLLEFACTHSLDNCSTTAMKLFDDWVASNGTLSLPTDIMTTVFKVGAKTEKGWSFLLSKYISIGSEAEKNKILEALASSEDVWKLYWLMKTSLNGDIIRTQKLSFIIRTVGRRFPGHLLAWDFVKENWNKLVQKFHLGSYTVQSIVAGSTHLFSTKAHLSEVQAFFENQSEATFQLRCVREALEVIQLNIQWMEKNLKTLTWWL</sequence>
<evidence type="ECO:0000256" key="4">
    <source>
        <dbReference type="ARBA" id="ARBA00022438"/>
    </source>
</evidence>
<dbReference type="InterPro" id="IPR034016">
    <property type="entry name" value="M1_APN-typ"/>
</dbReference>
<evidence type="ECO:0000256" key="26">
    <source>
        <dbReference type="ARBA" id="ARBA00063353"/>
    </source>
</evidence>
<evidence type="ECO:0000256" key="41">
    <source>
        <dbReference type="SAM" id="Phobius"/>
    </source>
</evidence>
<evidence type="ECO:0000256" key="17">
    <source>
        <dbReference type="ARBA" id="ARBA00023049"/>
    </source>
</evidence>
<evidence type="ECO:0000256" key="22">
    <source>
        <dbReference type="ARBA" id="ARBA00052614"/>
    </source>
</evidence>
<dbReference type="GO" id="GO:0005789">
    <property type="term" value="C:endoplasmic reticulum membrane"/>
    <property type="evidence" value="ECO:0007669"/>
    <property type="project" value="UniProtKB-SubCell"/>
</dbReference>
<evidence type="ECO:0000256" key="32">
    <source>
        <dbReference type="ARBA" id="ARBA00080172"/>
    </source>
</evidence>
<evidence type="ECO:0000256" key="5">
    <source>
        <dbReference type="ARBA" id="ARBA00022475"/>
    </source>
</evidence>
<feature type="transmembrane region" description="Helical" evidence="41">
    <location>
        <begin position="936"/>
        <end position="955"/>
    </location>
</feature>
<keyword evidence="7" id="KW-0645">Protease</keyword>
<comment type="catalytic activity">
    <reaction evidence="22">
        <text>Release of an N-terminal amino acid, Cys-|-Xaa-, in which the half-cystine residue is involved in a disulfide loop, notably in oxytocin or vasopressin. Hydrolysis rates on a range of aminoacyl arylamides exceed that for the cystinyl derivative, however.</text>
        <dbReference type="EC" id="3.4.11.3"/>
    </reaction>
</comment>
<keyword evidence="8 41" id="KW-0812">Transmembrane</keyword>
<evidence type="ECO:0000256" key="16">
    <source>
        <dbReference type="ARBA" id="ARBA00022990"/>
    </source>
</evidence>
<dbReference type="FunFam" id="1.10.390.10:FF:000007">
    <property type="entry name" value="Aminopeptidase"/>
    <property type="match status" value="1"/>
</dbReference>
<feature type="domain" description="Peptidase M1 membrane alanine aminopeptidase" evidence="42">
    <location>
        <begin position="259"/>
        <end position="462"/>
    </location>
</feature>
<evidence type="ECO:0000256" key="12">
    <source>
        <dbReference type="ARBA" id="ARBA00022833"/>
    </source>
</evidence>
<evidence type="ECO:0000256" key="18">
    <source>
        <dbReference type="ARBA" id="ARBA00023130"/>
    </source>
</evidence>
<dbReference type="InParanoid" id="L5KIY8"/>
<keyword evidence="6" id="KW-0597">Phosphoprotein</keyword>
<feature type="domain" description="ERAP1-like C-terminal" evidence="43">
    <location>
        <begin position="1693"/>
        <end position="2012"/>
    </location>
</feature>
<protein>
    <recommendedName>
        <fullName evidence="29">Endoplasmic reticulum aminopeptidase 1</fullName>
        <ecNumber evidence="28">3.4.11.3</ecNumber>
    </recommendedName>
    <alternativeName>
        <fullName evidence="34">ARTS-1</fullName>
    </alternativeName>
    <alternativeName>
        <fullName evidence="33">Adipocyte-derived leucine aminopeptidase</fullName>
    </alternativeName>
    <alternativeName>
        <fullName evidence="35">Aminopeptidase PILS</fullName>
    </alternativeName>
    <alternativeName>
        <fullName evidence="30">Endoplasmic reticulum aminopeptidase 2</fullName>
    </alternativeName>
    <alternativeName>
        <fullName evidence="31">Leucyl-cystinyl aminopeptidase</fullName>
    </alternativeName>
    <alternativeName>
        <fullName evidence="32">Oxytocinase</fullName>
    </alternativeName>
    <alternativeName>
        <fullName evidence="36">Puromycin-insensitive leucyl-specific aminopeptidase</fullName>
    </alternativeName>
</protein>
<evidence type="ECO:0000256" key="29">
    <source>
        <dbReference type="ARBA" id="ARBA00069447"/>
    </source>
</evidence>
<dbReference type="eggNOG" id="KOG1046">
    <property type="taxonomic scope" value="Eukaryota"/>
</dbReference>
<dbReference type="EMBL" id="KB030673">
    <property type="protein sequence ID" value="ELK11525.1"/>
    <property type="molecule type" value="Genomic_DNA"/>
</dbReference>
<feature type="region of interest" description="Disordered" evidence="40">
    <location>
        <begin position="869"/>
        <end position="929"/>
    </location>
</feature>
<keyword evidence="10" id="KW-0378">Hydrolase</keyword>
<evidence type="ECO:0000256" key="6">
    <source>
        <dbReference type="ARBA" id="ARBA00022553"/>
    </source>
</evidence>
<dbReference type="InterPro" id="IPR027268">
    <property type="entry name" value="Peptidase_M4/M1_CTD_sf"/>
</dbReference>
<evidence type="ECO:0000313" key="45">
    <source>
        <dbReference type="EMBL" id="ELK11525.1"/>
    </source>
</evidence>
<feature type="site" description="Transition state stabilizer" evidence="39">
    <location>
        <position position="416"/>
    </location>
</feature>
<evidence type="ECO:0000256" key="28">
    <source>
        <dbReference type="ARBA" id="ARBA00066490"/>
    </source>
</evidence>
<dbReference type="FunFam" id="2.60.40.1910:FF:000001">
    <property type="entry name" value="Leucyl-cystinyl aminopeptidase"/>
    <property type="match status" value="2"/>
</dbReference>
<evidence type="ECO:0000256" key="37">
    <source>
        <dbReference type="PIRSR" id="PIRSR634016-1"/>
    </source>
</evidence>
<evidence type="ECO:0000256" key="36">
    <source>
        <dbReference type="ARBA" id="ARBA00083408"/>
    </source>
</evidence>
<evidence type="ECO:0000313" key="46">
    <source>
        <dbReference type="Proteomes" id="UP000010552"/>
    </source>
</evidence>
<dbReference type="Proteomes" id="UP000010552">
    <property type="component" value="Unassembled WGS sequence"/>
</dbReference>
<dbReference type="PRINTS" id="PR00756">
    <property type="entry name" value="ALADIPTASE"/>
</dbReference>
<comment type="subunit">
    <text evidence="26">Monomer. May also exist as a heterodimer; with ERAP2. Interacts with RBMX.</text>
</comment>
<evidence type="ECO:0000256" key="27">
    <source>
        <dbReference type="ARBA" id="ARBA00063803"/>
    </source>
</evidence>
<comment type="subcellular location">
    <subcellularLocation>
        <location evidence="1">Cell membrane</location>
        <topology evidence="1">Single-pass type II membrane protein</topology>
    </subcellularLocation>
    <subcellularLocation>
        <location evidence="2">Endoplasmic reticulum membrane</location>
        <topology evidence="2">Single-pass type II membrane protein</topology>
    </subcellularLocation>
</comment>
<feature type="transmembrane region" description="Helical" evidence="41">
    <location>
        <begin position="1114"/>
        <end position="1134"/>
    </location>
</feature>
<comment type="function">
    <text evidence="23">Aminopeptidase that plays a central role in peptide trimming, a step required for the generation of most HLA class I-binding peptides. Peptide trimming is essential to customize longer precursor peptides to fit them to the correct length required for presentation on MHC class I molecules. Strongly prefers substrates 9-16 residues long. Rapidly degrades 13-mer to a 9-mer and then stops. Preferentially hydrolyzes the residue Leu and peptides with a hydrophobic C-terminus, while it has weak activity toward peptides with charged C-terminus. May play a role in the inactivation of peptide hormones. May be involved in the regulation of blood pressure through the inactivation of angiotensin II and/or the generation of bradykinin in the kidney.</text>
</comment>
<dbReference type="InterPro" id="IPR024571">
    <property type="entry name" value="ERAP1-like_C_dom"/>
</dbReference>
<evidence type="ECO:0000256" key="9">
    <source>
        <dbReference type="ARBA" id="ARBA00022723"/>
    </source>
</evidence>
<name>L5KIY8_PTEAL</name>
<dbReference type="CDD" id="cd09601">
    <property type="entry name" value="M1_APN-Q_like"/>
    <property type="match status" value="2"/>
</dbReference>
<evidence type="ECO:0000256" key="20">
    <source>
        <dbReference type="ARBA" id="ARBA00023157"/>
    </source>
</evidence>
<feature type="domain" description="Aminopeptidase N-like N-terminal" evidence="44">
    <location>
        <begin position="1177"/>
        <end position="1361"/>
    </location>
</feature>
<dbReference type="Pfam" id="PF11838">
    <property type="entry name" value="ERAP1_C"/>
    <property type="match status" value="2"/>
</dbReference>
<keyword evidence="17" id="KW-0482">Metalloprotease</keyword>
<dbReference type="EC" id="3.4.11.3" evidence="28"/>
<evidence type="ECO:0000256" key="30">
    <source>
        <dbReference type="ARBA" id="ARBA00069449"/>
    </source>
</evidence>
<feature type="binding site" evidence="38">
    <location>
        <position position="331"/>
    </location>
    <ligand>
        <name>Zn(2+)</name>
        <dbReference type="ChEBI" id="CHEBI:29105"/>
        <note>catalytic</note>
    </ligand>
</feature>
<evidence type="ECO:0000256" key="31">
    <source>
        <dbReference type="ARBA" id="ARBA00071211"/>
    </source>
</evidence>
<dbReference type="FunFam" id="1.25.50.20:FF:000003">
    <property type="entry name" value="Leucyl-cystinyl aminopeptidase"/>
    <property type="match status" value="2"/>
</dbReference>
<accession>L5KIY8</accession>
<evidence type="ECO:0000256" key="15">
    <source>
        <dbReference type="ARBA" id="ARBA00022989"/>
    </source>
</evidence>
<evidence type="ECO:0000256" key="1">
    <source>
        <dbReference type="ARBA" id="ARBA00004401"/>
    </source>
</evidence>